<evidence type="ECO:0000313" key="3">
    <source>
        <dbReference type="Proteomes" id="UP001208689"/>
    </source>
</evidence>
<name>A0ABY6HZJ1_9ARCH</name>
<proteinExistence type="predicted"/>
<gene>
    <name evidence="2" type="ORF">NEF87_005115</name>
</gene>
<evidence type="ECO:0008006" key="4">
    <source>
        <dbReference type="Google" id="ProtNLM"/>
    </source>
</evidence>
<evidence type="ECO:0000313" key="2">
    <source>
        <dbReference type="EMBL" id="UYP48830.1"/>
    </source>
</evidence>
<accession>A0ABY6HZJ1</accession>
<dbReference type="EMBL" id="CP104013">
    <property type="protein sequence ID" value="UYP48830.1"/>
    <property type="molecule type" value="Genomic_DNA"/>
</dbReference>
<feature type="compositionally biased region" description="Basic and acidic residues" evidence="1">
    <location>
        <begin position="267"/>
        <end position="289"/>
    </location>
</feature>
<keyword evidence="3" id="KW-1185">Reference proteome</keyword>
<evidence type="ECO:0000256" key="1">
    <source>
        <dbReference type="SAM" id="MobiDB-lite"/>
    </source>
</evidence>
<reference evidence="2" key="1">
    <citation type="submission" date="2022-09" db="EMBL/GenBank/DDBJ databases">
        <title>Actin cytoskeleton and complex cell architecture in an #Asgard archaeon.</title>
        <authorList>
            <person name="Ponce Toledo R.I."/>
            <person name="Schleper C."/>
            <person name="Rodrigues Oliveira T."/>
            <person name="Wollweber F."/>
            <person name="Xu J."/>
            <person name="Rittmann S."/>
            <person name="Klingl A."/>
            <person name="Pilhofer M."/>
        </authorList>
    </citation>
    <scope>NUCLEOTIDE SEQUENCE</scope>
    <source>
        <strain evidence="2">B-35</strain>
    </source>
</reference>
<protein>
    <recommendedName>
        <fullName evidence="4">RING-type domain-containing protein</fullName>
    </recommendedName>
</protein>
<dbReference type="Proteomes" id="UP001208689">
    <property type="component" value="Chromosome"/>
</dbReference>
<organism evidence="2 3">
    <name type="scientific">Candidatus Lokiarchaeum ossiferum</name>
    <dbReference type="NCBI Taxonomy" id="2951803"/>
    <lineage>
        <taxon>Archaea</taxon>
        <taxon>Promethearchaeati</taxon>
        <taxon>Promethearchaeota</taxon>
        <taxon>Promethearchaeia</taxon>
        <taxon>Promethearchaeales</taxon>
        <taxon>Promethearchaeaceae</taxon>
        <taxon>Candidatus Lokiarchaeum</taxon>
    </lineage>
</organism>
<feature type="region of interest" description="Disordered" evidence="1">
    <location>
        <begin position="267"/>
        <end position="317"/>
    </location>
</feature>
<sequence length="460" mass="52953">MGKTCLICGTYLTKADIKDFNRFTRKFIAEFVGITIDKVDPKSKLTCESCGNEFCKSCYHTKRYNGKSLSSFVQTYGPAYQSTEKRSYVVDHYVCENCEKEVNLHCHTCGKLLGSDEEFIFSGHHHGFHIKCEKCKALICLDCATEPKKPKKYLKRCPFCNEKKWLNKRTDMLLTNYDNNIMFLSRSIGKKCFSCHKEPNILLICSNQKCKQIYCPQCLVKAEKRNLSICPSCGKAGFREYKKKIPKWNEQFELLKIEDINSSDATRKEKLEKNGTVNEKDGPHEEKIDISLLPDPLQDDPSIENEIPKKRPAPTPLSKIQELAHQTQIIRNSEQKTISQQDPDSPLQQLPSDISQKIKHFITLCNSSEDIGLFMESEDFVIQFYLKGYEGFYLRLARGRMYQKTGTYPLATVQSDIINIENLQRLLAGQEENLIGILHGNEEHISTFLDIYDAFYEQVT</sequence>